<accession>A0ABS2C7K5</accession>
<evidence type="ECO:0000313" key="3">
    <source>
        <dbReference type="Proteomes" id="UP001195660"/>
    </source>
</evidence>
<proteinExistence type="predicted"/>
<evidence type="ECO:0000259" key="1">
    <source>
        <dbReference type="PROSITE" id="PS50006"/>
    </source>
</evidence>
<organism evidence="2 3">
    <name type="scientific">Deefgea chitinilytica</name>
    <dbReference type="NCBI Taxonomy" id="570276"/>
    <lineage>
        <taxon>Bacteria</taxon>
        <taxon>Pseudomonadati</taxon>
        <taxon>Pseudomonadota</taxon>
        <taxon>Betaproteobacteria</taxon>
        <taxon>Neisseriales</taxon>
        <taxon>Chitinibacteraceae</taxon>
        <taxon>Deefgea</taxon>
    </lineage>
</organism>
<gene>
    <name evidence="2" type="ORF">GM173_00880</name>
</gene>
<dbReference type="InterPro" id="IPR000253">
    <property type="entry name" value="FHA_dom"/>
</dbReference>
<dbReference type="RefSeq" id="WP_203569449.1">
    <property type="nucleotide sequence ID" value="NZ_WOFE01000001.1"/>
</dbReference>
<dbReference type="InterPro" id="IPR050923">
    <property type="entry name" value="Cell_Proc_Reg/RNA_Proc"/>
</dbReference>
<dbReference type="Proteomes" id="UP001195660">
    <property type="component" value="Unassembled WGS sequence"/>
</dbReference>
<comment type="caution">
    <text evidence="2">The sequence shown here is derived from an EMBL/GenBank/DDBJ whole genome shotgun (WGS) entry which is preliminary data.</text>
</comment>
<protein>
    <submittedName>
        <fullName evidence="2">FHA domain-containing protein</fullName>
    </submittedName>
</protein>
<name>A0ABS2C7K5_9NEIS</name>
<dbReference type="PROSITE" id="PS50006">
    <property type="entry name" value="FHA_DOMAIN"/>
    <property type="match status" value="1"/>
</dbReference>
<dbReference type="EMBL" id="WOFE01000001">
    <property type="protein sequence ID" value="MBM5570129.1"/>
    <property type="molecule type" value="Genomic_DNA"/>
</dbReference>
<feature type="domain" description="FHA" evidence="1">
    <location>
        <begin position="23"/>
        <end position="72"/>
    </location>
</feature>
<dbReference type="CDD" id="cd00060">
    <property type="entry name" value="FHA"/>
    <property type="match status" value="1"/>
</dbReference>
<keyword evidence="3" id="KW-1185">Reference proteome</keyword>
<dbReference type="SMART" id="SM00240">
    <property type="entry name" value="FHA"/>
    <property type="match status" value="1"/>
</dbReference>
<dbReference type="SUPFAM" id="SSF49879">
    <property type="entry name" value="SMAD/FHA domain"/>
    <property type="match status" value="2"/>
</dbReference>
<sequence length="210" mass="23394">MAKLFLSLEGNPVKEFRLTRHRTSIGRRSTNDIQIDNLAVSGEHAILELVGQIYFIEDQKSTNGTSVNGEKIQRHPLRDGDEIKIGKYSLKFWREAGAEANGTDFERTMILHAAAQPQFKAGAEQTAVVRVLTGANAGRELVLTKNTTTLGKAGVQVAVINRRGLDYFLAHIEGAKRPVVNGREIGEQPHQLIEEDLIEILGIRMAFFYR</sequence>
<dbReference type="Pfam" id="PF00498">
    <property type="entry name" value="FHA"/>
    <property type="match status" value="1"/>
</dbReference>
<dbReference type="Gene3D" id="2.60.200.20">
    <property type="match status" value="1"/>
</dbReference>
<dbReference type="PANTHER" id="PTHR23308">
    <property type="entry name" value="NUCLEAR INHIBITOR OF PROTEIN PHOSPHATASE-1"/>
    <property type="match status" value="1"/>
</dbReference>
<reference evidence="2 3" key="1">
    <citation type="submission" date="2019-11" db="EMBL/GenBank/DDBJ databases">
        <title>Novel Deefgea species.</title>
        <authorList>
            <person name="Han J.-H."/>
        </authorList>
    </citation>
    <scope>NUCLEOTIDE SEQUENCE [LARGE SCALE GENOMIC DNA]</scope>
    <source>
        <strain evidence="2 3">LMG 24817</strain>
    </source>
</reference>
<evidence type="ECO:0000313" key="2">
    <source>
        <dbReference type="EMBL" id="MBM5570129.1"/>
    </source>
</evidence>
<dbReference type="InterPro" id="IPR008984">
    <property type="entry name" value="SMAD_FHA_dom_sf"/>
</dbReference>